<sequence>MALQFNQIDRIKDFDEAIAVLESDYVPALVKAFANSPEGQAYLKAQPHEQPAQLWHCQVVFHVRAG</sequence>
<dbReference type="Proteomes" id="UP000505210">
    <property type="component" value="Chromosome"/>
</dbReference>
<organism evidence="1 2">
    <name type="scientific">Thermoleptolyngbya sichuanensis A183</name>
    <dbReference type="NCBI Taxonomy" id="2737172"/>
    <lineage>
        <taxon>Bacteria</taxon>
        <taxon>Bacillati</taxon>
        <taxon>Cyanobacteriota</taxon>
        <taxon>Cyanophyceae</taxon>
        <taxon>Oculatellales</taxon>
        <taxon>Oculatellaceae</taxon>
        <taxon>Thermoleptolyngbya</taxon>
        <taxon>Thermoleptolyngbya sichuanensis</taxon>
    </lineage>
</organism>
<name>A0A6M8BG08_9CYAN</name>
<dbReference type="KEGG" id="theu:HPC62_07600"/>
<reference evidence="1 2" key="1">
    <citation type="submission" date="2020-05" db="EMBL/GenBank/DDBJ databases">
        <title>Complete genome sequence of of a novel Thermoleptolyngbya strain isolated from hot springs of Ganzi, Sichuan China.</title>
        <authorList>
            <person name="Tang J."/>
            <person name="Daroch M."/>
            <person name="Li L."/>
            <person name="Waleron K."/>
            <person name="Waleron M."/>
            <person name="Waleron M."/>
        </authorList>
    </citation>
    <scope>NUCLEOTIDE SEQUENCE [LARGE SCALE GENOMIC DNA]</scope>
    <source>
        <strain evidence="1 2">PKUAC-SCTA183</strain>
    </source>
</reference>
<dbReference type="EMBL" id="CP053661">
    <property type="protein sequence ID" value="QKD82083.1"/>
    <property type="molecule type" value="Genomic_DNA"/>
</dbReference>
<accession>A0A6M8BG08</accession>
<dbReference type="AlphaFoldDB" id="A0A6M8BG08"/>
<dbReference type="RefSeq" id="WP_172354526.1">
    <property type="nucleotide sequence ID" value="NZ_CP053661.1"/>
</dbReference>
<evidence type="ECO:0000313" key="2">
    <source>
        <dbReference type="Proteomes" id="UP000505210"/>
    </source>
</evidence>
<keyword evidence="2" id="KW-1185">Reference proteome</keyword>
<proteinExistence type="predicted"/>
<gene>
    <name evidence="1" type="ORF">HPC62_07600</name>
</gene>
<evidence type="ECO:0000313" key="1">
    <source>
        <dbReference type="EMBL" id="QKD82083.1"/>
    </source>
</evidence>
<protein>
    <submittedName>
        <fullName evidence="1">Uncharacterized protein</fullName>
    </submittedName>
</protein>